<feature type="transmembrane region" description="Helical" evidence="1">
    <location>
        <begin position="125"/>
        <end position="143"/>
    </location>
</feature>
<keyword evidence="3" id="KW-1185">Reference proteome</keyword>
<dbReference type="Proteomes" id="UP000494206">
    <property type="component" value="Unassembled WGS sequence"/>
</dbReference>
<keyword evidence="1" id="KW-1133">Transmembrane helix</keyword>
<feature type="transmembrane region" description="Helical" evidence="1">
    <location>
        <begin position="186"/>
        <end position="204"/>
    </location>
</feature>
<reference evidence="2 3" key="1">
    <citation type="submission" date="2020-04" db="EMBL/GenBank/DDBJ databases">
        <authorList>
            <person name="Laetsch R D."/>
            <person name="Stevens L."/>
            <person name="Kumar S."/>
            <person name="Blaxter L. M."/>
        </authorList>
    </citation>
    <scope>NUCLEOTIDE SEQUENCE [LARGE SCALE GENOMIC DNA]</scope>
</reference>
<evidence type="ECO:0000256" key="1">
    <source>
        <dbReference type="SAM" id="Phobius"/>
    </source>
</evidence>
<name>A0A8S1F9X3_9PELO</name>
<evidence type="ECO:0000313" key="3">
    <source>
        <dbReference type="Proteomes" id="UP000494206"/>
    </source>
</evidence>
<protein>
    <submittedName>
        <fullName evidence="2">Uncharacterized protein</fullName>
    </submittedName>
</protein>
<dbReference type="PANTHER" id="PTHR10664">
    <property type="entry name" value="SERPENTINE RECEPTOR-C.ELEGANS"/>
    <property type="match status" value="1"/>
</dbReference>
<dbReference type="InterPro" id="IPR019420">
    <property type="entry name" value="7TM_GPCR_serpentine_rcpt_Srbc"/>
</dbReference>
<sequence>MFSLIVGIIMSTIIAALNSFHIYRTFIGKNRDKVYSKDLAMFYYRFFIDVYFSIFTIPYLLYIYFDFLTLGDTGARIPDPLAYVFAFSCYNSVIAHGYMAMCIVIARFYAVAFPIQYRKTNIPRLAKLAFAFAVFMSLSEIVVAYTMMYTINVVFSLWFLIIVYGIRKQFVNSQFIFVNVLTTRDIFIILFLRCIPSILSSTYMKETFPVFKLIGLHMPTIATIATTLEIASFTYYSMNNLKAQSRINSTMQIG</sequence>
<feature type="transmembrane region" description="Helical" evidence="1">
    <location>
        <begin position="6"/>
        <end position="23"/>
    </location>
</feature>
<evidence type="ECO:0000313" key="2">
    <source>
        <dbReference type="EMBL" id="CAB3409721.1"/>
    </source>
</evidence>
<keyword evidence="1" id="KW-0812">Transmembrane</keyword>
<comment type="caution">
    <text evidence="2">The sequence shown here is derived from an EMBL/GenBank/DDBJ whole genome shotgun (WGS) entry which is preliminary data.</text>
</comment>
<dbReference type="AlphaFoldDB" id="A0A8S1F9X3"/>
<feature type="transmembrane region" description="Helical" evidence="1">
    <location>
        <begin position="85"/>
        <end position="113"/>
    </location>
</feature>
<keyword evidence="1" id="KW-0472">Membrane</keyword>
<dbReference type="Pfam" id="PF10316">
    <property type="entry name" value="7TM_GPCR_Srbc"/>
    <property type="match status" value="1"/>
</dbReference>
<gene>
    <name evidence="2" type="ORF">CBOVIS_LOCUS11339</name>
</gene>
<feature type="transmembrane region" description="Helical" evidence="1">
    <location>
        <begin position="43"/>
        <end position="65"/>
    </location>
</feature>
<dbReference type="EMBL" id="CADEPM010000009">
    <property type="protein sequence ID" value="CAB3409721.1"/>
    <property type="molecule type" value="Genomic_DNA"/>
</dbReference>
<organism evidence="2 3">
    <name type="scientific">Caenorhabditis bovis</name>
    <dbReference type="NCBI Taxonomy" id="2654633"/>
    <lineage>
        <taxon>Eukaryota</taxon>
        <taxon>Metazoa</taxon>
        <taxon>Ecdysozoa</taxon>
        <taxon>Nematoda</taxon>
        <taxon>Chromadorea</taxon>
        <taxon>Rhabditida</taxon>
        <taxon>Rhabditina</taxon>
        <taxon>Rhabditomorpha</taxon>
        <taxon>Rhabditoidea</taxon>
        <taxon>Rhabditidae</taxon>
        <taxon>Peloderinae</taxon>
        <taxon>Caenorhabditis</taxon>
    </lineage>
</organism>
<feature type="transmembrane region" description="Helical" evidence="1">
    <location>
        <begin position="149"/>
        <end position="166"/>
    </location>
</feature>
<accession>A0A8S1F9X3</accession>
<proteinExistence type="predicted"/>
<feature type="transmembrane region" description="Helical" evidence="1">
    <location>
        <begin position="216"/>
        <end position="236"/>
    </location>
</feature>